<evidence type="ECO:0000313" key="3">
    <source>
        <dbReference type="Proteomes" id="UP000249130"/>
    </source>
</evidence>
<keyword evidence="3" id="KW-1185">Reference proteome</keyword>
<evidence type="ECO:0000259" key="1">
    <source>
        <dbReference type="Pfam" id="PF00561"/>
    </source>
</evidence>
<organism evidence="2 3">
    <name type="scientific">Rhodoplanes roseus</name>
    <dbReference type="NCBI Taxonomy" id="29409"/>
    <lineage>
        <taxon>Bacteria</taxon>
        <taxon>Pseudomonadati</taxon>
        <taxon>Pseudomonadota</taxon>
        <taxon>Alphaproteobacteria</taxon>
        <taxon>Hyphomicrobiales</taxon>
        <taxon>Nitrobacteraceae</taxon>
        <taxon>Rhodoplanes</taxon>
    </lineage>
</organism>
<dbReference type="RefSeq" id="WP_111419555.1">
    <property type="nucleotide sequence ID" value="NZ_NPEX01000080.1"/>
</dbReference>
<protein>
    <recommendedName>
        <fullName evidence="1">AB hydrolase-1 domain-containing protein</fullName>
    </recommendedName>
</protein>
<accession>A0A327KZN1</accession>
<dbReference type="Proteomes" id="UP000249130">
    <property type="component" value="Unassembled WGS sequence"/>
</dbReference>
<feature type="domain" description="AB hydrolase-1" evidence="1">
    <location>
        <begin position="30"/>
        <end position="139"/>
    </location>
</feature>
<gene>
    <name evidence="2" type="ORF">CH341_13510</name>
</gene>
<dbReference type="Gene3D" id="3.40.50.1820">
    <property type="entry name" value="alpha/beta hydrolase"/>
    <property type="match status" value="1"/>
</dbReference>
<name>A0A327KZN1_9BRAD</name>
<proteinExistence type="predicted"/>
<reference evidence="2 3" key="1">
    <citation type="submission" date="2017-07" db="EMBL/GenBank/DDBJ databases">
        <title>Draft Genome Sequences of Select Purple Nonsulfur Bacteria.</title>
        <authorList>
            <person name="Lasarre B."/>
            <person name="Mckinlay J.B."/>
        </authorList>
    </citation>
    <scope>NUCLEOTIDE SEQUENCE [LARGE SCALE GENOMIC DNA]</scope>
    <source>
        <strain evidence="2 3">DSM 5909</strain>
    </source>
</reference>
<dbReference type="SUPFAM" id="SSF53474">
    <property type="entry name" value="alpha/beta-Hydrolases"/>
    <property type="match status" value="1"/>
</dbReference>
<sequence length="277" mass="30326">MRTELITIPTGTTPLDGAFHWPEDRPIRGAVLLFHGNTMNFYTGAPRFLPPVLTRLGLACLAFNRRGHDILSIRDSRAAEGAAFQLTDEAIEDNRLAAAWLAARGYDAPVVIGHSNGGMLSVPHVVAHPKTPCLVLLSAHAGGRQNERVSQIGLFAGDRFAEIKAQAEALVAAGRGRELIFLPHWWYVTSAEAFIDRITKMPFTLDLAPQITCPVLYVRGDQEPAEHYPAEKFRDRAGGPCDVEIVPNCDHFYKGREAAVAEIVAAWLARRLGLSAD</sequence>
<dbReference type="InterPro" id="IPR000073">
    <property type="entry name" value="AB_hydrolase_1"/>
</dbReference>
<dbReference type="AlphaFoldDB" id="A0A327KZN1"/>
<dbReference type="Pfam" id="PF00561">
    <property type="entry name" value="Abhydrolase_1"/>
    <property type="match status" value="1"/>
</dbReference>
<dbReference type="EMBL" id="NPEX01000080">
    <property type="protein sequence ID" value="RAI43607.1"/>
    <property type="molecule type" value="Genomic_DNA"/>
</dbReference>
<comment type="caution">
    <text evidence="2">The sequence shown here is derived from an EMBL/GenBank/DDBJ whole genome shotgun (WGS) entry which is preliminary data.</text>
</comment>
<dbReference type="InterPro" id="IPR029058">
    <property type="entry name" value="AB_hydrolase_fold"/>
</dbReference>
<evidence type="ECO:0000313" key="2">
    <source>
        <dbReference type="EMBL" id="RAI43607.1"/>
    </source>
</evidence>
<dbReference type="OrthoDB" id="9814966at2"/>